<dbReference type="PANTHER" id="PTHR24221">
    <property type="entry name" value="ATP-BINDING CASSETTE SUB-FAMILY B"/>
    <property type="match status" value="1"/>
</dbReference>
<keyword evidence="3 10" id="KW-0812">Transmembrane</keyword>
<proteinExistence type="inferred from homology"/>
<dbReference type="Gene3D" id="1.20.1560.10">
    <property type="entry name" value="ABC transporter type 1, transmembrane domain"/>
    <property type="match status" value="1"/>
</dbReference>
<dbReference type="InterPro" id="IPR003593">
    <property type="entry name" value="AAA+_ATPase"/>
</dbReference>
<dbReference type="GO" id="GO:0034040">
    <property type="term" value="F:ATPase-coupled lipid transmembrane transporter activity"/>
    <property type="evidence" value="ECO:0007669"/>
    <property type="project" value="TreeGrafter"/>
</dbReference>
<dbReference type="SUPFAM" id="SSF90123">
    <property type="entry name" value="ABC transporter transmembrane region"/>
    <property type="match status" value="1"/>
</dbReference>
<dbReference type="AlphaFoldDB" id="A0A0X2NN19"/>
<keyword evidence="6" id="KW-1278">Translocase</keyword>
<dbReference type="InterPro" id="IPR039421">
    <property type="entry name" value="Type_1_exporter"/>
</dbReference>
<dbReference type="EC" id="3.6.3.-" evidence="13"/>
<dbReference type="GO" id="GO:0005524">
    <property type="term" value="F:ATP binding"/>
    <property type="evidence" value="ECO:0007669"/>
    <property type="project" value="UniProtKB-KW"/>
</dbReference>
<evidence type="ECO:0000256" key="9">
    <source>
        <dbReference type="ARBA" id="ARBA00023455"/>
    </source>
</evidence>
<dbReference type="SUPFAM" id="SSF52540">
    <property type="entry name" value="P-loop containing nucleoside triphosphate hydrolases"/>
    <property type="match status" value="1"/>
</dbReference>
<dbReference type="RefSeq" id="WP_082796522.1">
    <property type="nucleotide sequence ID" value="NZ_FAUH01000015.1"/>
</dbReference>
<feature type="transmembrane region" description="Helical" evidence="10">
    <location>
        <begin position="240"/>
        <end position="258"/>
    </location>
</feature>
<evidence type="ECO:0000256" key="10">
    <source>
        <dbReference type="SAM" id="Phobius"/>
    </source>
</evidence>
<comment type="similarity">
    <text evidence="9">Belongs to the ABC transporter superfamily. Siderophore-Fe(3+) uptake transporter (SIUT) (TC 3.A.1.21) family.</text>
</comment>
<dbReference type="GO" id="GO:0140359">
    <property type="term" value="F:ABC-type transporter activity"/>
    <property type="evidence" value="ECO:0007669"/>
    <property type="project" value="InterPro"/>
</dbReference>
<evidence type="ECO:0000256" key="2">
    <source>
        <dbReference type="ARBA" id="ARBA00022519"/>
    </source>
</evidence>
<accession>A0A0X2NN19</accession>
<dbReference type="PANTHER" id="PTHR24221:SF654">
    <property type="entry name" value="ATP-BINDING CASSETTE SUB-FAMILY B MEMBER 6"/>
    <property type="match status" value="1"/>
</dbReference>
<keyword evidence="13" id="KW-0378">Hydrolase</keyword>
<dbReference type="GO" id="GO:0016887">
    <property type="term" value="F:ATP hydrolysis activity"/>
    <property type="evidence" value="ECO:0007669"/>
    <property type="project" value="InterPro"/>
</dbReference>
<evidence type="ECO:0000256" key="6">
    <source>
        <dbReference type="ARBA" id="ARBA00022967"/>
    </source>
</evidence>
<dbReference type="PROSITE" id="PS00211">
    <property type="entry name" value="ABC_TRANSPORTER_1"/>
    <property type="match status" value="1"/>
</dbReference>
<keyword evidence="7 10" id="KW-1133">Transmembrane helix</keyword>
<dbReference type="Gene3D" id="3.40.50.300">
    <property type="entry name" value="P-loop containing nucleotide triphosphate hydrolases"/>
    <property type="match status" value="1"/>
</dbReference>
<evidence type="ECO:0000256" key="3">
    <source>
        <dbReference type="ARBA" id="ARBA00022692"/>
    </source>
</evidence>
<keyword evidence="14" id="KW-1185">Reference proteome</keyword>
<keyword evidence="5" id="KW-0067">ATP-binding</keyword>
<dbReference type="InterPro" id="IPR027417">
    <property type="entry name" value="P-loop_NTPase"/>
</dbReference>
<dbReference type="Pfam" id="PF00005">
    <property type="entry name" value="ABC_tran"/>
    <property type="match status" value="1"/>
</dbReference>
<feature type="domain" description="ABC transmembrane type-1" evidence="12">
    <location>
        <begin position="17"/>
        <end position="297"/>
    </location>
</feature>
<protein>
    <submittedName>
        <fullName evidence="13">ABC-type multidrug transport system, ATPase and permease components</fullName>
        <ecNumber evidence="13">3.6.3.-</ecNumber>
    </submittedName>
</protein>
<name>A0A0X2NN19_9CORY</name>
<evidence type="ECO:0000259" key="11">
    <source>
        <dbReference type="PROSITE" id="PS50893"/>
    </source>
</evidence>
<gene>
    <name evidence="13" type="ORF">CVAR292_02230</name>
</gene>
<organism evidence="13 14">
    <name type="scientific">Corynebacterium variabile</name>
    <dbReference type="NCBI Taxonomy" id="1727"/>
    <lineage>
        <taxon>Bacteria</taxon>
        <taxon>Bacillati</taxon>
        <taxon>Actinomycetota</taxon>
        <taxon>Actinomycetes</taxon>
        <taxon>Mycobacteriales</taxon>
        <taxon>Corynebacteriaceae</taxon>
        <taxon>Corynebacterium</taxon>
    </lineage>
</organism>
<feature type="transmembrane region" description="Helical" evidence="10">
    <location>
        <begin position="122"/>
        <end position="142"/>
    </location>
</feature>
<dbReference type="GO" id="GO:0005886">
    <property type="term" value="C:plasma membrane"/>
    <property type="evidence" value="ECO:0007669"/>
    <property type="project" value="UniProtKB-SubCell"/>
</dbReference>
<reference evidence="14" key="1">
    <citation type="submission" date="2015-11" db="EMBL/GenBank/DDBJ databases">
        <authorList>
            <person name="Dugat-Bony E."/>
        </authorList>
    </citation>
    <scope>NUCLEOTIDE SEQUENCE [LARGE SCALE GENOMIC DNA]</scope>
    <source>
        <strain evidence="14">Mu292</strain>
    </source>
</reference>
<dbReference type="EMBL" id="FAUH01000015">
    <property type="protein sequence ID" value="CUU66882.1"/>
    <property type="molecule type" value="Genomic_DNA"/>
</dbReference>
<comment type="subcellular location">
    <subcellularLocation>
        <location evidence="1">Cell inner membrane</location>
        <topology evidence="1">Multi-pass membrane protein</topology>
    </subcellularLocation>
</comment>
<dbReference type="Proteomes" id="UP000182498">
    <property type="component" value="Unassembled WGS sequence"/>
</dbReference>
<keyword evidence="2" id="KW-1003">Cell membrane</keyword>
<evidence type="ECO:0000256" key="5">
    <source>
        <dbReference type="ARBA" id="ARBA00022840"/>
    </source>
</evidence>
<feature type="domain" description="ABC transporter" evidence="11">
    <location>
        <begin position="327"/>
        <end position="558"/>
    </location>
</feature>
<keyword evidence="4" id="KW-0547">Nucleotide-binding</keyword>
<evidence type="ECO:0000313" key="14">
    <source>
        <dbReference type="Proteomes" id="UP000182498"/>
    </source>
</evidence>
<feature type="transmembrane region" description="Helical" evidence="10">
    <location>
        <begin position="148"/>
        <end position="171"/>
    </location>
</feature>
<dbReference type="OrthoDB" id="9806127at2"/>
<dbReference type="PROSITE" id="PS50929">
    <property type="entry name" value="ABC_TM1F"/>
    <property type="match status" value="1"/>
</dbReference>
<evidence type="ECO:0000259" key="12">
    <source>
        <dbReference type="PROSITE" id="PS50929"/>
    </source>
</evidence>
<dbReference type="SMART" id="SM00382">
    <property type="entry name" value="AAA"/>
    <property type="match status" value="1"/>
</dbReference>
<keyword evidence="2" id="KW-0997">Cell inner membrane</keyword>
<evidence type="ECO:0000256" key="4">
    <source>
        <dbReference type="ARBA" id="ARBA00022741"/>
    </source>
</evidence>
<feature type="transmembrane region" description="Helical" evidence="10">
    <location>
        <begin position="17"/>
        <end position="39"/>
    </location>
</feature>
<evidence type="ECO:0000256" key="8">
    <source>
        <dbReference type="ARBA" id="ARBA00023136"/>
    </source>
</evidence>
<dbReference type="InterPro" id="IPR017871">
    <property type="entry name" value="ABC_transporter-like_CS"/>
</dbReference>
<dbReference type="PROSITE" id="PS50893">
    <property type="entry name" value="ABC_TRANSPORTER_2"/>
    <property type="match status" value="1"/>
</dbReference>
<keyword evidence="8 10" id="KW-0472">Membrane</keyword>
<feature type="transmembrane region" description="Helical" evidence="10">
    <location>
        <begin position="51"/>
        <end position="72"/>
    </location>
</feature>
<dbReference type="InterPro" id="IPR003439">
    <property type="entry name" value="ABC_transporter-like_ATP-bd"/>
</dbReference>
<dbReference type="InterPro" id="IPR036640">
    <property type="entry name" value="ABC1_TM_sf"/>
</dbReference>
<evidence type="ECO:0000256" key="7">
    <source>
        <dbReference type="ARBA" id="ARBA00022989"/>
    </source>
</evidence>
<sequence length="568" mass="59612">MLTRLHTVTGGGRTFRIYLLLVVLSTVLQVGAIITLFPLCRDLFSDDPASAGWWVLLMVVLIAVCWVVDILAAHRGLDLGLAVMRRIQRATPDALLAWPESRLTPTMTADLRRLLSQGATEASSSVVLAFTPLATAVIYVFALGVGLLFVHVPAGLVTLVGGTLAMGALWASTRLEARADRQFEEATGEVDSRLFEFAVAQPSLRTGRQAGAGARLVDRAVSGNRSRVLKLLLWQIPGEFLFSLVTQGVLLAFGVVIWRGYDGGSLSAVEAATMVIVLLRVVEQVSAVAGLSAGVNNFNRSLDLAAQVVKTTPVRPVAITTGAAPAVQLDGVDVTFPDGTTGLQDVDLTAAPGSVTVVIGASGSGKTTLLRTLAGLTPPDAGALTLDGTPAGPAELRGSATFAFQHTVLNAGTLRENLLTVNPDLTDADLDRIGADARLTPLLEAAPDGWDTPAGELGAQLSGGERQRVGIARALAKPARVLLIDEATSALDTTSERAVVEAVRRVRDDYTTVIVTHRPAMLDIADRVVVMAGGRVVEAGAPADLEAAGGEYARLLAGWRAAADWQVR</sequence>
<evidence type="ECO:0000313" key="13">
    <source>
        <dbReference type="EMBL" id="CUU66882.1"/>
    </source>
</evidence>
<dbReference type="InterPro" id="IPR011527">
    <property type="entry name" value="ABC1_TM_dom"/>
</dbReference>
<evidence type="ECO:0000256" key="1">
    <source>
        <dbReference type="ARBA" id="ARBA00004429"/>
    </source>
</evidence>